<keyword evidence="2" id="KW-1185">Reference proteome</keyword>
<evidence type="ECO:0000313" key="1">
    <source>
        <dbReference type="EMBL" id="KAH7921201.1"/>
    </source>
</evidence>
<organism evidence="1 2">
    <name type="scientific">Leucogyrophana mollusca</name>
    <dbReference type="NCBI Taxonomy" id="85980"/>
    <lineage>
        <taxon>Eukaryota</taxon>
        <taxon>Fungi</taxon>
        <taxon>Dikarya</taxon>
        <taxon>Basidiomycota</taxon>
        <taxon>Agaricomycotina</taxon>
        <taxon>Agaricomycetes</taxon>
        <taxon>Agaricomycetidae</taxon>
        <taxon>Boletales</taxon>
        <taxon>Boletales incertae sedis</taxon>
        <taxon>Leucogyrophana</taxon>
    </lineage>
</organism>
<name>A0ACB8B5Z3_9AGAM</name>
<evidence type="ECO:0000313" key="2">
    <source>
        <dbReference type="Proteomes" id="UP000790709"/>
    </source>
</evidence>
<gene>
    <name evidence="1" type="ORF">BV22DRAFT_1132472</name>
</gene>
<comment type="caution">
    <text evidence="1">The sequence shown here is derived from an EMBL/GenBank/DDBJ whole genome shotgun (WGS) entry which is preliminary data.</text>
</comment>
<dbReference type="Proteomes" id="UP000790709">
    <property type="component" value="Unassembled WGS sequence"/>
</dbReference>
<accession>A0ACB8B5Z3</accession>
<reference evidence="1" key="1">
    <citation type="journal article" date="2021" name="New Phytol.">
        <title>Evolutionary innovations through gain and loss of genes in the ectomycorrhizal Boletales.</title>
        <authorList>
            <person name="Wu G."/>
            <person name="Miyauchi S."/>
            <person name="Morin E."/>
            <person name="Kuo A."/>
            <person name="Drula E."/>
            <person name="Varga T."/>
            <person name="Kohler A."/>
            <person name="Feng B."/>
            <person name="Cao Y."/>
            <person name="Lipzen A."/>
            <person name="Daum C."/>
            <person name="Hundley H."/>
            <person name="Pangilinan J."/>
            <person name="Johnson J."/>
            <person name="Barry K."/>
            <person name="LaButti K."/>
            <person name="Ng V."/>
            <person name="Ahrendt S."/>
            <person name="Min B."/>
            <person name="Choi I.G."/>
            <person name="Park H."/>
            <person name="Plett J.M."/>
            <person name="Magnuson J."/>
            <person name="Spatafora J.W."/>
            <person name="Nagy L.G."/>
            <person name="Henrissat B."/>
            <person name="Grigoriev I.V."/>
            <person name="Yang Z.L."/>
            <person name="Xu J."/>
            <person name="Martin F.M."/>
        </authorList>
    </citation>
    <scope>NUCLEOTIDE SEQUENCE</scope>
    <source>
        <strain evidence="1">KUC20120723A-06</strain>
    </source>
</reference>
<proteinExistence type="predicted"/>
<protein>
    <submittedName>
        <fullName evidence="1">Uncharacterized protein</fullName>
    </submittedName>
</protein>
<dbReference type="EMBL" id="MU266537">
    <property type="protein sequence ID" value="KAH7921201.1"/>
    <property type="molecule type" value="Genomic_DNA"/>
</dbReference>
<sequence length="507" mass="56886">MESTTTKATATLPSWDLSPSLPVPLDILFDIIVHLPLKSVLILRQTSKSFLAVTQLRSLWALLLRIHVLRKNLPIPNLPDQPLSNFSAAELESATCRAISLRRNWASPAPKATRHINIIKGAEPDSRIIFLQFLPGRENRWLISVTMTARPRKFVVQCWDVAIEVPRCVAKLTHIDGPYGGVVINSDPLSPAMLVMQFAHTETFTIDFEEEDPESAFVTHHVIDGIREIHLLSSSTLVTRTPEGEICIWDLDETPEQERLRVVNPGVPPTEKCLAMHKYDNYLIVFRAQTIETYSLTYIPRTNSPPIRGSPFQYPLTRHRWQWRADSVVISEEHQYNPARKRSPPVINIFIRFGSIYPWPVNILHHFSLVANPVCTSSPAPVSPFRTEPKAVQTIASPVRLFSQSTVVLGRYGTALYLDSHTEDWFGPSDRGQRLAGKMLGSADDIGDDATENQGTNGEGGGSKRRRGEMVLGVQEDDLWNRIAVDEESGRVALGCVNGDIEMFEYS</sequence>